<evidence type="ECO:0000313" key="3">
    <source>
        <dbReference type="Proteomes" id="UP000706039"/>
    </source>
</evidence>
<feature type="transmembrane region" description="Helical" evidence="1">
    <location>
        <begin position="290"/>
        <end position="311"/>
    </location>
</feature>
<keyword evidence="1" id="KW-0812">Transmembrane</keyword>
<organism evidence="2 3">
    <name type="scientific">Sphingomonas colocasiae</name>
    <dbReference type="NCBI Taxonomy" id="1848973"/>
    <lineage>
        <taxon>Bacteria</taxon>
        <taxon>Pseudomonadati</taxon>
        <taxon>Pseudomonadota</taxon>
        <taxon>Alphaproteobacteria</taxon>
        <taxon>Sphingomonadales</taxon>
        <taxon>Sphingomonadaceae</taxon>
        <taxon>Sphingomonas</taxon>
    </lineage>
</organism>
<reference evidence="2 3" key="1">
    <citation type="submission" date="2021-08" db="EMBL/GenBank/DDBJ databases">
        <authorList>
            <person name="Tuo L."/>
        </authorList>
    </citation>
    <scope>NUCLEOTIDE SEQUENCE [LARGE SCALE GENOMIC DNA]</scope>
    <source>
        <strain evidence="2 3">JCM 31229</strain>
    </source>
</reference>
<comment type="caution">
    <text evidence="2">The sequence shown here is derived from an EMBL/GenBank/DDBJ whole genome shotgun (WGS) entry which is preliminary data.</text>
</comment>
<feature type="transmembrane region" description="Helical" evidence="1">
    <location>
        <begin position="187"/>
        <end position="214"/>
    </location>
</feature>
<keyword evidence="3" id="KW-1185">Reference proteome</keyword>
<accession>A0ABS7PQJ7</accession>
<dbReference type="RefSeq" id="WP_222990728.1">
    <property type="nucleotide sequence ID" value="NZ_JAINVV010000007.1"/>
</dbReference>
<feature type="transmembrane region" description="Helical" evidence="1">
    <location>
        <begin position="31"/>
        <end position="48"/>
    </location>
</feature>
<dbReference type="EMBL" id="JAINVV010000007">
    <property type="protein sequence ID" value="MBY8823610.1"/>
    <property type="molecule type" value="Genomic_DNA"/>
</dbReference>
<feature type="transmembrane region" description="Helical" evidence="1">
    <location>
        <begin position="317"/>
        <end position="334"/>
    </location>
</feature>
<gene>
    <name evidence="2" type="ORF">K7G82_15000</name>
</gene>
<name>A0ABS7PQJ7_9SPHN</name>
<feature type="transmembrane region" description="Helical" evidence="1">
    <location>
        <begin position="60"/>
        <end position="78"/>
    </location>
</feature>
<sequence>MRNDRRYGPLPSEGRAATRRGLTCGERRHMIVYWLLFSLCAIFALEGGRRRRGSAVPNQALVLGGVFIALMIGLRFQIGADWPNYMAHYKRVTFLSLTQVLGQGDPGYYVINWISSRLGFSIREVNLVCGAIFAVGLIAFVRTLPRPWLGMVVAVPYLVIVVAMGYSRQGVAIGLVMLALAMFTRGHLVKFAICTIAAVSFHKTAVFVLPLVALASTRSRIPTVLALGVMAAMLYYLFIDSAVDRLVYGYIETEYDSDGAAIRVAMNAIPAVIFLLNQRRFELAEAERKLWRNMSITALACIPALMLLGGSTLVDRLALYLIPLQLFVLASLPRALGSNGRENGQIVLAVIAYSAAILFTWLNFAGHTEAWVPYKLYIGR</sequence>
<feature type="transmembrane region" description="Helical" evidence="1">
    <location>
        <begin position="125"/>
        <end position="141"/>
    </location>
</feature>
<feature type="transmembrane region" description="Helical" evidence="1">
    <location>
        <begin position="346"/>
        <end position="364"/>
    </location>
</feature>
<protein>
    <submittedName>
        <fullName evidence="2">EpsG family protein</fullName>
    </submittedName>
</protein>
<dbReference type="Proteomes" id="UP000706039">
    <property type="component" value="Unassembled WGS sequence"/>
</dbReference>
<dbReference type="InterPro" id="IPR049458">
    <property type="entry name" value="EpsG-like"/>
</dbReference>
<feature type="transmembrane region" description="Helical" evidence="1">
    <location>
        <begin position="259"/>
        <end position="278"/>
    </location>
</feature>
<feature type="transmembrane region" description="Helical" evidence="1">
    <location>
        <begin position="221"/>
        <end position="239"/>
    </location>
</feature>
<evidence type="ECO:0000313" key="2">
    <source>
        <dbReference type="EMBL" id="MBY8823610.1"/>
    </source>
</evidence>
<proteinExistence type="predicted"/>
<dbReference type="Pfam" id="PF14897">
    <property type="entry name" value="EpsG"/>
    <property type="match status" value="1"/>
</dbReference>
<feature type="transmembrane region" description="Helical" evidence="1">
    <location>
        <begin position="148"/>
        <end position="167"/>
    </location>
</feature>
<evidence type="ECO:0000256" key="1">
    <source>
        <dbReference type="SAM" id="Phobius"/>
    </source>
</evidence>
<keyword evidence="1" id="KW-1133">Transmembrane helix</keyword>
<keyword evidence="1" id="KW-0472">Membrane</keyword>